<evidence type="ECO:0000259" key="5">
    <source>
        <dbReference type="PROSITE" id="PS50885"/>
    </source>
</evidence>
<accession>A0A3A4QY31</accession>
<dbReference type="PROSITE" id="PS50885">
    <property type="entry name" value="HAMP"/>
    <property type="match status" value="1"/>
</dbReference>
<dbReference type="EMBL" id="QZJZ01000087">
    <property type="protein sequence ID" value="RJP57026.1"/>
    <property type="molecule type" value="Genomic_DNA"/>
</dbReference>
<dbReference type="Pfam" id="PF00015">
    <property type="entry name" value="MCPsignal"/>
    <property type="match status" value="1"/>
</dbReference>
<reference evidence="6 7" key="1">
    <citation type="journal article" date="2017" name="ISME J.">
        <title>Energy and carbon metabolisms in a deep terrestrial subsurface fluid microbial community.</title>
        <authorList>
            <person name="Momper L."/>
            <person name="Jungbluth S.P."/>
            <person name="Lee M.D."/>
            <person name="Amend J.P."/>
        </authorList>
    </citation>
    <scope>NUCLEOTIDE SEQUENCE [LARGE SCALE GENOMIC DNA]</scope>
    <source>
        <strain evidence="6">SURF_26</strain>
    </source>
</reference>
<dbReference type="InterPro" id="IPR004089">
    <property type="entry name" value="MCPsignal_dom"/>
</dbReference>
<comment type="caution">
    <text evidence="6">The sequence shown here is derived from an EMBL/GenBank/DDBJ whole genome shotgun (WGS) entry which is preliminary data.</text>
</comment>
<feature type="domain" description="Methyl-accepting transducer" evidence="4">
    <location>
        <begin position="472"/>
        <end position="708"/>
    </location>
</feature>
<dbReference type="PANTHER" id="PTHR43531:SF11">
    <property type="entry name" value="METHYL-ACCEPTING CHEMOTAXIS PROTEIN 3"/>
    <property type="match status" value="1"/>
</dbReference>
<evidence type="ECO:0000313" key="7">
    <source>
        <dbReference type="Proteomes" id="UP000266426"/>
    </source>
</evidence>
<keyword evidence="3" id="KW-0807">Transducer</keyword>
<dbReference type="PROSITE" id="PS50111">
    <property type="entry name" value="CHEMOTAXIS_TRANSDUC_2"/>
    <property type="match status" value="1"/>
</dbReference>
<dbReference type="GO" id="GO:0007165">
    <property type="term" value="P:signal transduction"/>
    <property type="evidence" value="ECO:0007669"/>
    <property type="project" value="UniProtKB-KW"/>
</dbReference>
<dbReference type="AlphaFoldDB" id="A0A3A4QY31"/>
<dbReference type="Gene3D" id="1.10.287.950">
    <property type="entry name" value="Methyl-accepting chemotaxis protein"/>
    <property type="match status" value="3"/>
</dbReference>
<organism evidence="6 7">
    <name type="scientific">Candidatus Auribacter fodinae</name>
    <dbReference type="NCBI Taxonomy" id="2093366"/>
    <lineage>
        <taxon>Bacteria</taxon>
        <taxon>Pseudomonadati</taxon>
        <taxon>Candidatus Auribacterota</taxon>
        <taxon>Candidatus Auribacteria</taxon>
        <taxon>Candidatus Auribacterales</taxon>
        <taxon>Candidatus Auribacteraceae</taxon>
        <taxon>Candidatus Auribacter</taxon>
    </lineage>
</organism>
<dbReference type="SUPFAM" id="SSF58104">
    <property type="entry name" value="Methyl-accepting chemotaxis protein (MCP) signaling domain"/>
    <property type="match status" value="3"/>
</dbReference>
<dbReference type="Pfam" id="PF00672">
    <property type="entry name" value="HAMP"/>
    <property type="match status" value="1"/>
</dbReference>
<dbReference type="PANTHER" id="PTHR43531">
    <property type="entry name" value="PROTEIN ICFG"/>
    <property type="match status" value="1"/>
</dbReference>
<dbReference type="SMART" id="SM00283">
    <property type="entry name" value="MA"/>
    <property type="match status" value="1"/>
</dbReference>
<name>A0A3A4QY31_9BACT</name>
<protein>
    <submittedName>
        <fullName evidence="6">Methyl-accepting chemotaxis protein</fullName>
    </submittedName>
</protein>
<dbReference type="CDD" id="cd11386">
    <property type="entry name" value="MCP_signal"/>
    <property type="match status" value="1"/>
</dbReference>
<evidence type="ECO:0000256" key="2">
    <source>
        <dbReference type="ARBA" id="ARBA00029447"/>
    </source>
</evidence>
<feature type="domain" description="HAMP" evidence="5">
    <location>
        <begin position="359"/>
        <end position="411"/>
    </location>
</feature>
<gene>
    <name evidence="6" type="ORF">C4541_11155</name>
</gene>
<dbReference type="InterPro" id="IPR051310">
    <property type="entry name" value="MCP_chemotaxis"/>
</dbReference>
<dbReference type="Proteomes" id="UP000266426">
    <property type="component" value="Unassembled WGS sequence"/>
</dbReference>
<comment type="similarity">
    <text evidence="2">Belongs to the methyl-accepting chemotaxis (MCP) protein family.</text>
</comment>
<dbReference type="InterPro" id="IPR003660">
    <property type="entry name" value="HAMP_dom"/>
</dbReference>
<dbReference type="GO" id="GO:0005886">
    <property type="term" value="C:plasma membrane"/>
    <property type="evidence" value="ECO:0007669"/>
    <property type="project" value="TreeGrafter"/>
</dbReference>
<keyword evidence="1" id="KW-0145">Chemotaxis</keyword>
<dbReference type="CDD" id="cd06225">
    <property type="entry name" value="HAMP"/>
    <property type="match status" value="1"/>
</dbReference>
<evidence type="ECO:0000313" key="6">
    <source>
        <dbReference type="EMBL" id="RJP57026.1"/>
    </source>
</evidence>
<evidence type="ECO:0000259" key="4">
    <source>
        <dbReference type="PROSITE" id="PS50111"/>
    </source>
</evidence>
<evidence type="ECO:0000256" key="1">
    <source>
        <dbReference type="ARBA" id="ARBA00022500"/>
    </source>
</evidence>
<dbReference type="Gene3D" id="6.10.340.10">
    <property type="match status" value="1"/>
</dbReference>
<proteinExistence type="inferred from homology"/>
<dbReference type="GO" id="GO:0006935">
    <property type="term" value="P:chemotaxis"/>
    <property type="evidence" value="ECO:0007669"/>
    <property type="project" value="UniProtKB-KW"/>
</dbReference>
<dbReference type="GO" id="GO:0004888">
    <property type="term" value="F:transmembrane signaling receptor activity"/>
    <property type="evidence" value="ECO:0007669"/>
    <property type="project" value="TreeGrafter"/>
</dbReference>
<sequence length="772" mass="83162">MRFSIGKKLIFSYLAVALIGAVSGVVGIIMSGQIARSGDVVGLEKSPQQYAAVCANVSLAKAETAAEQYKTALTGLKDLEQRLWSELGEWEMWLAMIQLGSDSAEFKQTGSAEVYAQRNIKVLVPKGSADVVGAAQGVLSQKDSFNRTISSLISNQNEYASHSVQWNGDTYKLDDFLNKAEYELAVWYEELKAAANAGKKFSGNTDYRTTMLGNWVAEYKTNDEVITESQEKIEKNLERFFKTPEKIDAKAEIKDKLQVAKLGLSYTDRIGERCALVRNHIREIYTEIDKKKEADIASLAEQVEAVKVTMEQLQNLLNNEVAAALDQSAAARHATSIALPTITVISILIALACGFIVTRLITSPLKTVGDVVERVAKGDLSAHASVTANDEIGDLSHHINNMIDSLKNLISEVKNVSDQVGRSASEITTSAQDIATGAEELASTAQETSSATNEILSNTEIVLKNIEEQTTAITQTSAAVEEMSKNVGQVFKSVEGQARSVTEATAAIGQLAKSIKDVTANSRKVSELSNTINNSALEGNKAVKESVRGMRDISDNTGEINKIIDVITGIAGQTNLLALNAAIEAARAGEAGRGFAVVADEVRALAEQSGHAAKEIADLITKANSKAESGVKLVESVDTIITAMIDSIMEINQLAVDVDRSTDEQELGIEDVSKGMERLREITDGIVNAMEEQSRGTEEIAEAMNNLTRIAEEINVAMTEQTTSTGEIMKSIEHISSISETNSQGAKNSVGVTKELAQKTQGLESIIAQFKI</sequence>
<evidence type="ECO:0000256" key="3">
    <source>
        <dbReference type="PROSITE-ProRule" id="PRU00284"/>
    </source>
</evidence>
<dbReference type="SMART" id="SM00304">
    <property type="entry name" value="HAMP"/>
    <property type="match status" value="1"/>
</dbReference>